<feature type="binding site" evidence="7">
    <location>
        <position position="67"/>
    </location>
    <ligand>
        <name>Fe cation</name>
        <dbReference type="ChEBI" id="CHEBI:24875"/>
        <label>2</label>
    </ligand>
</feature>
<keyword evidence="9" id="KW-1185">Reference proteome</keyword>
<name>A0A9X7Z3Y1_9BACL</name>
<evidence type="ECO:0000256" key="3">
    <source>
        <dbReference type="ARBA" id="ARBA00022801"/>
    </source>
</evidence>
<feature type="binding site" evidence="7">
    <location>
        <position position="174"/>
    </location>
    <ligand>
        <name>Fe cation</name>
        <dbReference type="ChEBI" id="CHEBI:24875"/>
        <label>2</label>
    </ligand>
</feature>
<feature type="binding site" evidence="7">
    <location>
        <position position="39"/>
    </location>
    <ligand>
        <name>Fe cation</name>
        <dbReference type="ChEBI" id="CHEBI:24875"/>
        <label>2</label>
    </ligand>
</feature>
<dbReference type="Gene3D" id="3.60.21.10">
    <property type="match status" value="1"/>
</dbReference>
<dbReference type="InterPro" id="IPR029052">
    <property type="entry name" value="Metallo-depent_PP-like"/>
</dbReference>
<organism evidence="8 9">
    <name type="scientific">Alicyclobacillus mengziensis</name>
    <dbReference type="NCBI Taxonomy" id="2931921"/>
    <lineage>
        <taxon>Bacteria</taxon>
        <taxon>Bacillati</taxon>
        <taxon>Bacillota</taxon>
        <taxon>Bacilli</taxon>
        <taxon>Bacillales</taxon>
        <taxon>Alicyclobacillaceae</taxon>
        <taxon>Alicyclobacillus</taxon>
    </lineage>
</organism>
<keyword evidence="2 7" id="KW-0479">Metal-binding</keyword>
<dbReference type="GO" id="GO:0046872">
    <property type="term" value="F:metal ion binding"/>
    <property type="evidence" value="ECO:0007669"/>
    <property type="project" value="UniProtKB-KW"/>
</dbReference>
<proteinExistence type="inferred from homology"/>
<feature type="active site" description="Proton donor" evidence="6">
    <location>
        <position position="68"/>
    </location>
</feature>
<dbReference type="PANTHER" id="PTHR36303:SF1">
    <property type="entry name" value="2',3'-CYCLIC-NUCLEOTIDE 2'-PHOSPHODIESTERASE"/>
    <property type="match status" value="1"/>
</dbReference>
<dbReference type="EMBL" id="CP071182">
    <property type="protein sequence ID" value="QSO45409.1"/>
    <property type="molecule type" value="Genomic_DNA"/>
</dbReference>
<dbReference type="Proteomes" id="UP000663505">
    <property type="component" value="Chromosome"/>
</dbReference>
<dbReference type="FunFam" id="3.60.21.10:FF:000016">
    <property type="entry name" value="Putative metallophosphoesterase"/>
    <property type="match status" value="1"/>
</dbReference>
<evidence type="ECO:0000256" key="4">
    <source>
        <dbReference type="ARBA" id="ARBA00023004"/>
    </source>
</evidence>
<dbReference type="PANTHER" id="PTHR36303">
    <property type="entry name" value="2',3'-CYCLIC-NUCLEOTIDE 2'-PHOSPHODIESTERASE"/>
    <property type="match status" value="1"/>
</dbReference>
<keyword evidence="4" id="KW-0408">Iron</keyword>
<keyword evidence="3" id="KW-0378">Hydrolase</keyword>
<dbReference type="GO" id="GO:0004113">
    <property type="term" value="F:2',3'-cyclic-nucleotide 3'-phosphodiesterase activity"/>
    <property type="evidence" value="ECO:0007669"/>
    <property type="project" value="TreeGrafter"/>
</dbReference>
<dbReference type="PIRSF" id="PIRSF004789">
    <property type="entry name" value="DR1281"/>
    <property type="match status" value="1"/>
</dbReference>
<feature type="binding site" evidence="7">
    <location>
        <position position="39"/>
    </location>
    <ligand>
        <name>Fe cation</name>
        <dbReference type="ChEBI" id="CHEBI:24875"/>
        <label>1</label>
    </ligand>
</feature>
<comment type="similarity">
    <text evidence="5">Belongs to the YmdB-like family.</text>
</comment>
<dbReference type="SUPFAM" id="SSF56300">
    <property type="entry name" value="Metallo-dependent phosphatases"/>
    <property type="match status" value="1"/>
</dbReference>
<dbReference type="NCBIfam" id="TIGR00282">
    <property type="entry name" value="TIGR00282 family metallophosphoesterase"/>
    <property type="match status" value="1"/>
</dbReference>
<feature type="binding site" evidence="7">
    <location>
        <position position="176"/>
    </location>
    <ligand>
        <name>Fe cation</name>
        <dbReference type="ChEBI" id="CHEBI:24875"/>
        <label>1</label>
    </ligand>
</feature>
<evidence type="ECO:0000256" key="2">
    <source>
        <dbReference type="ARBA" id="ARBA00022723"/>
    </source>
</evidence>
<feature type="binding site" evidence="7">
    <location>
        <position position="149"/>
    </location>
    <ligand>
        <name>Fe cation</name>
        <dbReference type="ChEBI" id="CHEBI:24875"/>
        <label>2</label>
    </ligand>
</feature>
<protein>
    <submittedName>
        <fullName evidence="8">TIGR00282 family metallophosphoesterase</fullName>
    </submittedName>
</protein>
<accession>A0A9X7Z3Y1</accession>
<feature type="binding site" evidence="7">
    <location>
        <position position="8"/>
    </location>
    <ligand>
        <name>Fe cation</name>
        <dbReference type="ChEBI" id="CHEBI:24875"/>
        <label>1</label>
    </ligand>
</feature>
<evidence type="ECO:0000256" key="1">
    <source>
        <dbReference type="ARBA" id="ARBA00001965"/>
    </source>
</evidence>
<evidence type="ECO:0000313" key="9">
    <source>
        <dbReference type="Proteomes" id="UP000663505"/>
    </source>
</evidence>
<evidence type="ECO:0000256" key="5">
    <source>
        <dbReference type="ARBA" id="ARBA00061401"/>
    </source>
</evidence>
<dbReference type="Pfam" id="PF13277">
    <property type="entry name" value="YmdB"/>
    <property type="match status" value="1"/>
</dbReference>
<evidence type="ECO:0000256" key="7">
    <source>
        <dbReference type="PIRSR" id="PIRSR004789-51"/>
    </source>
</evidence>
<dbReference type="AlphaFoldDB" id="A0A9X7Z3Y1"/>
<evidence type="ECO:0000256" key="6">
    <source>
        <dbReference type="PIRSR" id="PIRSR004789-50"/>
    </source>
</evidence>
<evidence type="ECO:0000313" key="8">
    <source>
        <dbReference type="EMBL" id="QSO45409.1"/>
    </source>
</evidence>
<dbReference type="RefSeq" id="WP_206654779.1">
    <property type="nucleotide sequence ID" value="NZ_CP071182.1"/>
</dbReference>
<comment type="cofactor">
    <cofactor evidence="1">
        <name>Fe(3+)</name>
        <dbReference type="ChEBI" id="CHEBI:29034"/>
    </cofactor>
</comment>
<sequence>MNVLFIGDIVGLEGQEYVEEVLGRLSSRQKLDLIVANGENAVHGRGLNRKAAERLYDAGVEIITLGNHTFDQRELQEFIDEDARIIRPCNYPPGTPGGGFTVCKVGKKKVLVINVMGRTFLSQLDCPFRTVDAILEAHPDIKHVIVDMHAEATSEKLAMGWYLDGRVSAVLGTHTHVPTSDERVLPQGTAYITDVGMVGPRDGILGMDRDIVIGRLLSQMPARFSVAKGPRQFHAVLFELDEETGRAVNISRVPVYEP</sequence>
<dbReference type="CDD" id="cd07382">
    <property type="entry name" value="MPP_DR1281"/>
    <property type="match status" value="1"/>
</dbReference>
<dbReference type="KEGG" id="afx:JZ786_12485"/>
<gene>
    <name evidence="8" type="ORF">JZ786_12485</name>
</gene>
<dbReference type="InterPro" id="IPR005235">
    <property type="entry name" value="YmdB-like"/>
</dbReference>
<feature type="binding site" evidence="7">
    <location>
        <position position="40"/>
    </location>
    <ligand>
        <name>Fe cation</name>
        <dbReference type="ChEBI" id="CHEBI:24875"/>
        <label>1</label>
    </ligand>
</feature>
<reference evidence="8 9" key="1">
    <citation type="submission" date="2021-02" db="EMBL/GenBank/DDBJ databases">
        <title>Alicyclobacillus curvatus sp. nov. and Alicyclobacillus mengziensis sp. nov., two acidophilic bacteria isolated from acid mine drainage.</title>
        <authorList>
            <person name="Huang Y."/>
        </authorList>
    </citation>
    <scope>NUCLEOTIDE SEQUENCE [LARGE SCALE GENOMIC DNA]</scope>
    <source>
        <strain evidence="8 9">S30H14</strain>
    </source>
</reference>